<protein>
    <submittedName>
        <fullName evidence="3">Uncharacterized protein</fullName>
    </submittedName>
</protein>
<feature type="chain" id="PRO_5037724707" evidence="1">
    <location>
        <begin position="20"/>
        <end position="204"/>
    </location>
</feature>
<dbReference type="WBParaSite" id="nRc.2.0.1.t36395-RA">
    <property type="protein sequence ID" value="nRc.2.0.1.t36395-RA"/>
    <property type="gene ID" value="nRc.2.0.1.g36395"/>
</dbReference>
<feature type="signal peptide" evidence="1">
    <location>
        <begin position="1"/>
        <end position="19"/>
    </location>
</feature>
<accession>A0A915KDE2</accession>
<dbReference type="Proteomes" id="UP000887565">
    <property type="component" value="Unplaced"/>
</dbReference>
<evidence type="ECO:0000313" key="2">
    <source>
        <dbReference type="Proteomes" id="UP000887565"/>
    </source>
</evidence>
<evidence type="ECO:0000313" key="3">
    <source>
        <dbReference type="WBParaSite" id="nRc.2.0.1.t36395-RA"/>
    </source>
</evidence>
<proteinExistence type="predicted"/>
<name>A0A915KDE2_ROMCU</name>
<evidence type="ECO:0000256" key="1">
    <source>
        <dbReference type="SAM" id="SignalP"/>
    </source>
</evidence>
<reference evidence="3" key="1">
    <citation type="submission" date="2022-11" db="UniProtKB">
        <authorList>
            <consortium name="WormBaseParasite"/>
        </authorList>
    </citation>
    <scope>IDENTIFICATION</scope>
</reference>
<sequence>MVPSLISLISFLYISSSSSRIVVGALKFSCSAELSMKPSSTDKSGQLLGENPPPYEFFVFKSTGGKAKHIKNDTFTETTSVILKKSTTLDHTSQKTTTETTVDTKSEIYPQTDVPVSTTLALSERPMNGEISQNLEHVDNEMDPIRVPYLTTEDSLARIGTDRVVDAFGNKRIVLKATTPEPGTIKLHFHPASSLSDLTLKLSW</sequence>
<keyword evidence="1" id="KW-0732">Signal</keyword>
<dbReference type="AlphaFoldDB" id="A0A915KDE2"/>
<organism evidence="2 3">
    <name type="scientific">Romanomermis culicivorax</name>
    <name type="common">Nematode worm</name>
    <dbReference type="NCBI Taxonomy" id="13658"/>
    <lineage>
        <taxon>Eukaryota</taxon>
        <taxon>Metazoa</taxon>
        <taxon>Ecdysozoa</taxon>
        <taxon>Nematoda</taxon>
        <taxon>Enoplea</taxon>
        <taxon>Dorylaimia</taxon>
        <taxon>Mermithida</taxon>
        <taxon>Mermithoidea</taxon>
        <taxon>Mermithidae</taxon>
        <taxon>Romanomermis</taxon>
    </lineage>
</organism>
<keyword evidence="2" id="KW-1185">Reference proteome</keyword>